<proteinExistence type="predicted"/>
<comment type="caution">
    <text evidence="2">The sequence shown here is derived from an EMBL/GenBank/DDBJ whole genome shotgun (WGS) entry which is preliminary data.</text>
</comment>
<accession>A0ABQ8J7G9</accession>
<dbReference type="Proteomes" id="UP000887458">
    <property type="component" value="Unassembled WGS sequence"/>
</dbReference>
<gene>
    <name evidence="2" type="ORF">DERP_010168</name>
</gene>
<protein>
    <submittedName>
        <fullName evidence="2">Uncharacterized protein</fullName>
    </submittedName>
</protein>
<feature type="region of interest" description="Disordered" evidence="1">
    <location>
        <begin position="1"/>
        <end position="20"/>
    </location>
</feature>
<name>A0ABQ8J7G9_DERPT</name>
<evidence type="ECO:0000313" key="3">
    <source>
        <dbReference type="Proteomes" id="UP000887458"/>
    </source>
</evidence>
<feature type="compositionally biased region" description="Basic residues" evidence="1">
    <location>
        <begin position="1"/>
        <end position="13"/>
    </location>
</feature>
<dbReference type="EMBL" id="NJHN03000064">
    <property type="protein sequence ID" value="KAH9418301.1"/>
    <property type="molecule type" value="Genomic_DNA"/>
</dbReference>
<evidence type="ECO:0000256" key="1">
    <source>
        <dbReference type="SAM" id="MobiDB-lite"/>
    </source>
</evidence>
<organism evidence="2 3">
    <name type="scientific">Dermatophagoides pteronyssinus</name>
    <name type="common">European house dust mite</name>
    <dbReference type="NCBI Taxonomy" id="6956"/>
    <lineage>
        <taxon>Eukaryota</taxon>
        <taxon>Metazoa</taxon>
        <taxon>Ecdysozoa</taxon>
        <taxon>Arthropoda</taxon>
        <taxon>Chelicerata</taxon>
        <taxon>Arachnida</taxon>
        <taxon>Acari</taxon>
        <taxon>Acariformes</taxon>
        <taxon>Sarcoptiformes</taxon>
        <taxon>Astigmata</taxon>
        <taxon>Psoroptidia</taxon>
        <taxon>Analgoidea</taxon>
        <taxon>Pyroglyphidae</taxon>
        <taxon>Dermatophagoidinae</taxon>
        <taxon>Dermatophagoides</taxon>
    </lineage>
</organism>
<reference evidence="2 3" key="1">
    <citation type="journal article" date="2018" name="J. Allergy Clin. Immunol.">
        <title>High-quality assembly of Dermatophagoides pteronyssinus genome and transcriptome reveals a wide range of novel allergens.</title>
        <authorList>
            <person name="Liu X.Y."/>
            <person name="Yang K.Y."/>
            <person name="Wang M.Q."/>
            <person name="Kwok J.S."/>
            <person name="Zeng X."/>
            <person name="Yang Z."/>
            <person name="Xiao X.J."/>
            <person name="Lau C.P."/>
            <person name="Li Y."/>
            <person name="Huang Z.M."/>
            <person name="Ba J.G."/>
            <person name="Yim A.K."/>
            <person name="Ouyang C.Y."/>
            <person name="Ngai S.M."/>
            <person name="Chan T.F."/>
            <person name="Leung E.L."/>
            <person name="Liu L."/>
            <person name="Liu Z.G."/>
            <person name="Tsui S.K."/>
        </authorList>
    </citation>
    <scope>NUCLEOTIDE SEQUENCE [LARGE SCALE GENOMIC DNA]</scope>
    <source>
        <strain evidence="2">Derp</strain>
    </source>
</reference>
<evidence type="ECO:0000313" key="2">
    <source>
        <dbReference type="EMBL" id="KAH9418301.1"/>
    </source>
</evidence>
<sequence length="64" mass="7751">MYQFDRKKRRKGIPAKQLQQQQGPEFIRFFLTVRISINIRFSTNFKNQQIRILKNVTILVLTKL</sequence>
<reference evidence="2 3" key="2">
    <citation type="journal article" date="2022" name="Mol. Biol. Evol.">
        <title>Comparative Genomics Reveals Insights into the Divergent Evolution of Astigmatic Mites and Household Pest Adaptations.</title>
        <authorList>
            <person name="Xiong Q."/>
            <person name="Wan A.T."/>
            <person name="Liu X."/>
            <person name="Fung C.S."/>
            <person name="Xiao X."/>
            <person name="Malainual N."/>
            <person name="Hou J."/>
            <person name="Wang L."/>
            <person name="Wang M."/>
            <person name="Yang K.Y."/>
            <person name="Cui Y."/>
            <person name="Leung E.L."/>
            <person name="Nong W."/>
            <person name="Shin S.K."/>
            <person name="Au S.W."/>
            <person name="Jeong K.Y."/>
            <person name="Chew F.T."/>
            <person name="Hui J.H."/>
            <person name="Leung T.F."/>
            <person name="Tungtrongchitr A."/>
            <person name="Zhong N."/>
            <person name="Liu Z."/>
            <person name="Tsui S.K."/>
        </authorList>
    </citation>
    <scope>NUCLEOTIDE SEQUENCE [LARGE SCALE GENOMIC DNA]</scope>
    <source>
        <strain evidence="2">Derp</strain>
    </source>
</reference>
<keyword evidence="3" id="KW-1185">Reference proteome</keyword>